<sequence>MEAWKEAYLKLQNGSDVRGVALESAAGEAVNLTENIVRDIAMAFAEYLMEKKEDKVMRVGVGHDSRLSAQELKRGVINGLGRRGCRVYDCGLTSTPSMFMSTVLEGFEYDGAVMITASHLPPNRNGLKFFTRDGGLESSDIKEVLERAALISRMNYETEYHRAEDADLTGAYTEYLRNLICKEVNADDYDRPLEGLHIVIDASNGVSGYFKNVLEPLGASTKGSICMNPDGTFPVHVPNPENEKAMEALKKAVLAAKADLGVIFDTDGDRAAFVFADGEEVNKDGVIALMAAALSEKYPHTTVVTDSVTSDCLTEFLENRLKMKHHRFKRGYKNVINEAIRLNKEGIETHLAIETSGHGAVKENYFLDDGAYMSVVIISRLAVSLREGRRLEDLTAGLKKTAESREVRLRILAPDYKEYGRKILEDFRIFAEQEEKFHIAEPNYEGIRINFQDDEVKGWMLIRMSLHDPILPLNFEADREGGVAVIAERLRPFLERYTELRG</sequence>
<protein>
    <submittedName>
        <fullName evidence="7">Phosphomannomutase/phosphoglucomutase</fullName>
        <ecNumber evidence="7">5.4.2.2</ecNumber>
    </submittedName>
</protein>
<dbReference type="SUPFAM" id="SSF53738">
    <property type="entry name" value="Phosphoglucomutase, first 3 domains"/>
    <property type="match status" value="3"/>
</dbReference>
<dbReference type="PANTHER" id="PTHR42946:SF1">
    <property type="entry name" value="PHOSPHOGLUCOMUTASE (ALPHA-D-GLUCOSE-1,6-BISPHOSPHATE-DEPENDENT)"/>
    <property type="match status" value="1"/>
</dbReference>
<dbReference type="InterPro" id="IPR005846">
    <property type="entry name" value="A-D-PHexomutase_a/b/a-III"/>
</dbReference>
<evidence type="ECO:0000256" key="1">
    <source>
        <dbReference type="ARBA" id="ARBA00001946"/>
    </source>
</evidence>
<dbReference type="GO" id="GO:0004615">
    <property type="term" value="F:phosphomannomutase activity"/>
    <property type="evidence" value="ECO:0007669"/>
    <property type="project" value="TreeGrafter"/>
</dbReference>
<feature type="domain" description="Alpha-D-phosphohexomutase alpha/beta/alpha" evidence="5">
    <location>
        <begin position="172"/>
        <end position="276"/>
    </location>
</feature>
<dbReference type="OrthoDB" id="9806956at2"/>
<evidence type="ECO:0000256" key="2">
    <source>
        <dbReference type="ARBA" id="ARBA00010231"/>
    </source>
</evidence>
<dbReference type="Pfam" id="PF02879">
    <property type="entry name" value="PGM_PMM_II"/>
    <property type="match status" value="1"/>
</dbReference>
<proteinExistence type="inferred from homology"/>
<keyword evidence="3" id="KW-0597">Phosphoprotein</keyword>
<name>A0A174L154_9FIRM</name>
<dbReference type="AlphaFoldDB" id="A0A174L154"/>
<dbReference type="InterPro" id="IPR005845">
    <property type="entry name" value="A-D-PHexomutase_a/b/a-II"/>
</dbReference>
<feature type="domain" description="Alpha-D-phosphohexomutase alpha/beta/alpha" evidence="6">
    <location>
        <begin position="283"/>
        <end position="395"/>
    </location>
</feature>
<dbReference type="InterPro" id="IPR016055">
    <property type="entry name" value="A-D-PHexomutase_a/b/a-I/II/III"/>
</dbReference>
<dbReference type="Gene3D" id="3.40.120.10">
    <property type="entry name" value="Alpha-D-Glucose-1,6-Bisphosphate, subunit A, domain 3"/>
    <property type="match status" value="3"/>
</dbReference>
<dbReference type="Pfam" id="PF02880">
    <property type="entry name" value="PGM_PMM_III"/>
    <property type="match status" value="1"/>
</dbReference>
<dbReference type="EMBL" id="CYZU01000061">
    <property type="protein sequence ID" value="CUP15515.1"/>
    <property type="molecule type" value="Genomic_DNA"/>
</dbReference>
<gene>
    <name evidence="7" type="primary">algC</name>
    <name evidence="7" type="ORF">ERS852491_04409</name>
</gene>
<dbReference type="InterPro" id="IPR050060">
    <property type="entry name" value="Phosphoglucosamine_mutase"/>
</dbReference>
<dbReference type="CDD" id="cd03089">
    <property type="entry name" value="PMM_PGM"/>
    <property type="match status" value="1"/>
</dbReference>
<comment type="similarity">
    <text evidence="2">Belongs to the phosphohexose mutase family.</text>
</comment>
<evidence type="ECO:0000259" key="6">
    <source>
        <dbReference type="Pfam" id="PF02880"/>
    </source>
</evidence>
<evidence type="ECO:0000259" key="4">
    <source>
        <dbReference type="Pfam" id="PF02878"/>
    </source>
</evidence>
<dbReference type="InterPro" id="IPR005841">
    <property type="entry name" value="Alpha-D-phosphohexomutase_SF"/>
</dbReference>
<dbReference type="Pfam" id="PF02878">
    <property type="entry name" value="PGM_PMM_I"/>
    <property type="match status" value="1"/>
</dbReference>
<evidence type="ECO:0000259" key="5">
    <source>
        <dbReference type="Pfam" id="PF02879"/>
    </source>
</evidence>
<organism evidence="7 8">
    <name type="scientific">Faecalicatena contorta</name>
    <dbReference type="NCBI Taxonomy" id="39482"/>
    <lineage>
        <taxon>Bacteria</taxon>
        <taxon>Bacillati</taxon>
        <taxon>Bacillota</taxon>
        <taxon>Clostridia</taxon>
        <taxon>Lachnospirales</taxon>
        <taxon>Lachnospiraceae</taxon>
        <taxon>Faecalicatena</taxon>
    </lineage>
</organism>
<dbReference type="PRINTS" id="PR00509">
    <property type="entry name" value="PGMPMM"/>
</dbReference>
<keyword evidence="7" id="KW-0413">Isomerase</keyword>
<accession>A0A174L154</accession>
<dbReference type="GO" id="GO:0004614">
    <property type="term" value="F:phosphoglucomutase activity"/>
    <property type="evidence" value="ECO:0007669"/>
    <property type="project" value="UniProtKB-EC"/>
</dbReference>
<dbReference type="RefSeq" id="WP_055154975.1">
    <property type="nucleotide sequence ID" value="NZ_CYZU01000061.1"/>
</dbReference>
<evidence type="ECO:0000313" key="7">
    <source>
        <dbReference type="EMBL" id="CUP15515.1"/>
    </source>
</evidence>
<dbReference type="EC" id="5.4.2.2" evidence="7"/>
<dbReference type="GO" id="GO:0005975">
    <property type="term" value="P:carbohydrate metabolic process"/>
    <property type="evidence" value="ECO:0007669"/>
    <property type="project" value="InterPro"/>
</dbReference>
<dbReference type="Proteomes" id="UP000095544">
    <property type="component" value="Unassembled WGS sequence"/>
</dbReference>
<comment type="cofactor">
    <cofactor evidence="1">
        <name>Mg(2+)</name>
        <dbReference type="ChEBI" id="CHEBI:18420"/>
    </cofactor>
</comment>
<dbReference type="InterPro" id="IPR005844">
    <property type="entry name" value="A-D-PHexomutase_a/b/a-I"/>
</dbReference>
<evidence type="ECO:0000313" key="8">
    <source>
        <dbReference type="Proteomes" id="UP000095544"/>
    </source>
</evidence>
<reference evidence="7 8" key="1">
    <citation type="submission" date="2015-09" db="EMBL/GenBank/DDBJ databases">
        <authorList>
            <consortium name="Pathogen Informatics"/>
        </authorList>
    </citation>
    <scope>NUCLEOTIDE SEQUENCE [LARGE SCALE GENOMIC DNA]</scope>
    <source>
        <strain evidence="7 8">2789STDY5834876</strain>
    </source>
</reference>
<dbReference type="STRING" id="39482.ERS852491_04409"/>
<dbReference type="FunFam" id="3.40.120.10:FF:000010">
    <property type="entry name" value="phosphomannomutase/phosphoglucomutase isoform X1"/>
    <property type="match status" value="1"/>
</dbReference>
<dbReference type="Gene3D" id="3.30.310.50">
    <property type="entry name" value="Alpha-D-phosphohexomutase, C-terminal domain"/>
    <property type="match status" value="1"/>
</dbReference>
<feature type="domain" description="Alpha-D-phosphohexomutase alpha/beta/alpha" evidence="4">
    <location>
        <begin position="13"/>
        <end position="146"/>
    </location>
</feature>
<dbReference type="PANTHER" id="PTHR42946">
    <property type="entry name" value="PHOSPHOHEXOSE MUTASE"/>
    <property type="match status" value="1"/>
</dbReference>
<evidence type="ECO:0000256" key="3">
    <source>
        <dbReference type="ARBA" id="ARBA00022553"/>
    </source>
</evidence>